<evidence type="ECO:0000313" key="3">
    <source>
        <dbReference type="EnsemblMetazoa" id="XP_021204358.1"/>
    </source>
</evidence>
<feature type="chain" id="PRO_5036272593" evidence="2">
    <location>
        <begin position="23"/>
        <end position="320"/>
    </location>
</feature>
<accession>A0A8R2DKP9</accession>
<name>A0A8R2DKP9_BOMMO</name>
<evidence type="ECO:0000313" key="4">
    <source>
        <dbReference type="Proteomes" id="UP000005204"/>
    </source>
</evidence>
<reference evidence="3" key="2">
    <citation type="submission" date="2022-06" db="UniProtKB">
        <authorList>
            <consortium name="EnsemblMetazoa"/>
        </authorList>
    </citation>
    <scope>IDENTIFICATION</scope>
    <source>
        <strain evidence="3">p50T (Dazao)</strain>
    </source>
</reference>
<keyword evidence="1" id="KW-1133">Transmembrane helix</keyword>
<dbReference type="GeneID" id="105841778"/>
<reference evidence="4" key="1">
    <citation type="journal article" date="2008" name="Insect Biochem. Mol. Biol.">
        <title>The genome of a lepidopteran model insect, the silkworm Bombyx mori.</title>
        <authorList>
            <consortium name="International Silkworm Genome Consortium"/>
        </authorList>
    </citation>
    <scope>NUCLEOTIDE SEQUENCE [LARGE SCALE GENOMIC DNA]</scope>
    <source>
        <strain evidence="4">p50T</strain>
    </source>
</reference>
<dbReference type="AlphaFoldDB" id="A0A8R2DKP9"/>
<keyword evidence="1" id="KW-0812">Transmembrane</keyword>
<dbReference type="Proteomes" id="UP000005204">
    <property type="component" value="Unassembled WGS sequence"/>
</dbReference>
<dbReference type="RefSeq" id="XP_062527487.1">
    <property type="nucleotide sequence ID" value="XM_062671503.1"/>
</dbReference>
<evidence type="ECO:0000256" key="1">
    <source>
        <dbReference type="SAM" id="Phobius"/>
    </source>
</evidence>
<sequence>MLLTNLRLLTLLISYLIVQVKTYPMQGWPLWGQVPREYPDDEYYYAPKIQYYYDAPAVNVPEMHDQVQYPYYYDPSAQYLQNEAPQRHEERLAALPIGQETWFESDATPRWQSSEVDDVSAAFLDNLILTQMAQDAQRRRENARAAFLPVDYEDKDLEDEEVRELKALAGKPLYHEPKTGSRFEDDDYTADDSFINWNGNKRSVTTAAPVSTTTEPKVGDKEVMVPRPPQNHQAHQNKQIKRNNFYETIAELLANKSLNTNTKVRISYFVFFCIIFFIIFNFIVEPISWEHRNFKVFHNGLFKTHLSVGESRYLKITQPG</sequence>
<protein>
    <submittedName>
        <fullName evidence="3">Uncharacterized protein</fullName>
    </submittedName>
</protein>
<dbReference type="RefSeq" id="XP_037870640.1">
    <property type="nucleotide sequence ID" value="XM_038014712.2"/>
</dbReference>
<feature type="signal peptide" evidence="2">
    <location>
        <begin position="1"/>
        <end position="22"/>
    </location>
</feature>
<dbReference type="RefSeq" id="XP_021204358.1">
    <property type="nucleotide sequence ID" value="XM_021348683.3"/>
</dbReference>
<dbReference type="EnsemblMetazoa" id="XM_038014712.1">
    <property type="protein sequence ID" value="XP_037870640.1"/>
    <property type="gene ID" value="LOC105841778"/>
</dbReference>
<organism evidence="3 4">
    <name type="scientific">Bombyx mori</name>
    <name type="common">Silk moth</name>
    <dbReference type="NCBI Taxonomy" id="7091"/>
    <lineage>
        <taxon>Eukaryota</taxon>
        <taxon>Metazoa</taxon>
        <taxon>Ecdysozoa</taxon>
        <taxon>Arthropoda</taxon>
        <taxon>Hexapoda</taxon>
        <taxon>Insecta</taxon>
        <taxon>Pterygota</taxon>
        <taxon>Neoptera</taxon>
        <taxon>Endopterygota</taxon>
        <taxon>Lepidoptera</taxon>
        <taxon>Glossata</taxon>
        <taxon>Ditrysia</taxon>
        <taxon>Bombycoidea</taxon>
        <taxon>Bombycidae</taxon>
        <taxon>Bombycinae</taxon>
        <taxon>Bombyx</taxon>
    </lineage>
</organism>
<dbReference type="RefSeq" id="XP_062527486.1">
    <property type="nucleotide sequence ID" value="XM_062671502.1"/>
</dbReference>
<keyword evidence="2" id="KW-0732">Signal</keyword>
<dbReference type="KEGG" id="bmor:105841778"/>
<keyword evidence="1" id="KW-0472">Membrane</keyword>
<proteinExistence type="predicted"/>
<keyword evidence="4" id="KW-1185">Reference proteome</keyword>
<evidence type="ECO:0000256" key="2">
    <source>
        <dbReference type="SAM" id="SignalP"/>
    </source>
</evidence>
<feature type="transmembrane region" description="Helical" evidence="1">
    <location>
        <begin position="266"/>
        <end position="284"/>
    </location>
</feature>
<dbReference type="EnsemblMetazoa" id="XM_021348683.2">
    <property type="protein sequence ID" value="XP_021204358.1"/>
    <property type="gene ID" value="LOC105841778"/>
</dbReference>